<dbReference type="RefSeq" id="WP_039773425.1">
    <property type="nucleotide sequence ID" value="NZ_BJLA01000013.1"/>
</dbReference>
<dbReference type="GO" id="GO:0046872">
    <property type="term" value="F:metal ion binding"/>
    <property type="evidence" value="ECO:0007669"/>
    <property type="project" value="UniProtKB-UniRule"/>
</dbReference>
<evidence type="ECO:0000313" key="9">
    <source>
        <dbReference type="EMBL" id="GEA32541.1"/>
    </source>
</evidence>
<keyword evidence="5 6" id="KW-0482">Metalloprotease</keyword>
<evidence type="ECO:0000256" key="6">
    <source>
        <dbReference type="RuleBase" id="RU003435"/>
    </source>
</evidence>
<keyword evidence="2 6" id="KW-0479">Metal-binding</keyword>
<proteinExistence type="inferred from homology"/>
<dbReference type="InterPro" id="IPR001567">
    <property type="entry name" value="Pept_M3A_M3B_dom"/>
</dbReference>
<sequence>MELNWSLKEIYPSFDGDEFKQDLNKLTDIIEEINKWALEATKNKDNLVEKLEDYINKFTKVTDLSSRISIFINLSLSVNTKDKNALRYSDILEKKLTNLIGSSVKFERYISSIEGLDEIISKSKLLKEHEFMLKNIVEQSQYLLSDKEESIIANMKNTGSNAWAKLKDNLISTLLVEIEEDNEIKHIPLTMVLNMAYDKDATVRKKAYEAEIKSYKKVEEGVAAALNGIKGEVLTVCDFRGYKSPLEKTLIDSRMSEESLEAMFLAMKESLPVFRKYLRRKGEMLGHKNGLPFYDLYAPVCEADMKFTYEEGTKFVEKNFRTFSDNLGDFARKAIDNHWIDVKPKEGKVGGAFCENLHFNGESRILLNYGDNFGDVVTLAHELGHGFHEECLNNETTLNSDYPMPIAETASTFCETIIKKAAIKDASKNEALAILETEISDCTQVIVDIYSRFLFEKSFFEARKGSSLSVEEIKDLMLDAQREAYGDGLDPDFLHPYMWTWKPHYYDAEYNYYNFPYAFGLLFAKGLYAEYLKKGKTFSKEYEKLLSITGKNKIADVARVMGIDINDTEFWRNSLKTIEEDIEEFIDLSNK</sequence>
<evidence type="ECO:0000313" key="10">
    <source>
        <dbReference type="Proteomes" id="UP000325212"/>
    </source>
</evidence>
<accession>A0AAV3VCE7</accession>
<comment type="caution">
    <text evidence="9">The sequence shown here is derived from an EMBL/GenBank/DDBJ whole genome shotgun (WGS) entry which is preliminary data.</text>
</comment>
<feature type="domain" description="Oligopeptidase F N-terminal" evidence="8">
    <location>
        <begin position="115"/>
        <end position="173"/>
    </location>
</feature>
<reference evidence="9 10" key="1">
    <citation type="submission" date="2019-06" db="EMBL/GenBank/DDBJ databases">
        <title>Draft genome sequence of Clostridium diolis DSM 15410.</title>
        <authorList>
            <person name="Kobayashi H."/>
            <person name="Tanizawa Y."/>
            <person name="Tohno M."/>
        </authorList>
    </citation>
    <scope>NUCLEOTIDE SEQUENCE [LARGE SCALE GENOMIC DNA]</scope>
    <source>
        <strain evidence="9 10">DSM 15410</strain>
    </source>
</reference>
<dbReference type="GO" id="GO:0004222">
    <property type="term" value="F:metalloendopeptidase activity"/>
    <property type="evidence" value="ECO:0007669"/>
    <property type="project" value="InterPro"/>
</dbReference>
<dbReference type="Gene3D" id="1.20.140.70">
    <property type="entry name" value="Oligopeptidase f, N-terminal domain"/>
    <property type="match status" value="1"/>
</dbReference>
<gene>
    <name evidence="9" type="ORF">CDIOL_34640</name>
</gene>
<dbReference type="PANTHER" id="PTHR34217:SF1">
    <property type="entry name" value="CARBOXYPEPTIDASE 1"/>
    <property type="match status" value="1"/>
</dbReference>
<dbReference type="GO" id="GO:0004181">
    <property type="term" value="F:metallocarboxypeptidase activity"/>
    <property type="evidence" value="ECO:0007669"/>
    <property type="project" value="InterPro"/>
</dbReference>
<name>A0AAV3VCE7_9CLOT</name>
<dbReference type="GO" id="GO:0006508">
    <property type="term" value="P:proteolysis"/>
    <property type="evidence" value="ECO:0007669"/>
    <property type="project" value="UniProtKB-KW"/>
</dbReference>
<evidence type="ECO:0000259" key="7">
    <source>
        <dbReference type="Pfam" id="PF01432"/>
    </source>
</evidence>
<dbReference type="InterPro" id="IPR034006">
    <property type="entry name" value="M3B_PepF_2"/>
</dbReference>
<evidence type="ECO:0000259" key="8">
    <source>
        <dbReference type="Pfam" id="PF08439"/>
    </source>
</evidence>
<dbReference type="InterPro" id="IPR001333">
    <property type="entry name" value="Peptidase_M32_Taq"/>
</dbReference>
<evidence type="ECO:0000256" key="3">
    <source>
        <dbReference type="ARBA" id="ARBA00022801"/>
    </source>
</evidence>
<keyword evidence="1 6" id="KW-0645">Protease</keyword>
<comment type="similarity">
    <text evidence="6">Belongs to the peptidase M3 family.</text>
</comment>
<evidence type="ECO:0000256" key="2">
    <source>
        <dbReference type="ARBA" id="ARBA00022723"/>
    </source>
</evidence>
<keyword evidence="3 6" id="KW-0378">Hydrolase</keyword>
<protein>
    <submittedName>
        <fullName evidence="9">Oligoendopeptidase F</fullName>
    </submittedName>
</protein>
<dbReference type="Gene3D" id="1.10.1370.20">
    <property type="entry name" value="Oligoendopeptidase f, C-terminal domain"/>
    <property type="match status" value="1"/>
</dbReference>
<evidence type="ECO:0000256" key="4">
    <source>
        <dbReference type="ARBA" id="ARBA00022833"/>
    </source>
</evidence>
<dbReference type="InterPro" id="IPR013647">
    <property type="entry name" value="OligopepF_N_dom"/>
</dbReference>
<dbReference type="Pfam" id="PF01432">
    <property type="entry name" value="Peptidase_M3"/>
    <property type="match status" value="1"/>
</dbReference>
<dbReference type="Pfam" id="PF08439">
    <property type="entry name" value="Peptidase_M3_N"/>
    <property type="match status" value="1"/>
</dbReference>
<keyword evidence="4 6" id="KW-0862">Zinc</keyword>
<evidence type="ECO:0000256" key="5">
    <source>
        <dbReference type="ARBA" id="ARBA00023049"/>
    </source>
</evidence>
<dbReference type="InterPro" id="IPR011977">
    <property type="entry name" value="Pept_M3B_clade3"/>
</dbReference>
<organism evidence="9 10">
    <name type="scientific">Clostridium diolis</name>
    <dbReference type="NCBI Taxonomy" id="223919"/>
    <lineage>
        <taxon>Bacteria</taxon>
        <taxon>Bacillati</taxon>
        <taxon>Bacillota</taxon>
        <taxon>Clostridia</taxon>
        <taxon>Eubacteriales</taxon>
        <taxon>Clostridiaceae</taxon>
        <taxon>Clostridium</taxon>
    </lineage>
</organism>
<dbReference type="NCBIfam" id="TIGR02290">
    <property type="entry name" value="M3_fam_3"/>
    <property type="match status" value="1"/>
</dbReference>
<dbReference type="InterPro" id="IPR042088">
    <property type="entry name" value="OligoPept_F_C"/>
</dbReference>
<dbReference type="CDD" id="cd09607">
    <property type="entry name" value="M3B_PepF"/>
    <property type="match status" value="1"/>
</dbReference>
<dbReference type="EMBL" id="BJLA01000013">
    <property type="protein sequence ID" value="GEA32541.1"/>
    <property type="molecule type" value="Genomic_DNA"/>
</dbReference>
<evidence type="ECO:0000256" key="1">
    <source>
        <dbReference type="ARBA" id="ARBA00022670"/>
    </source>
</evidence>
<dbReference type="SUPFAM" id="SSF55486">
    <property type="entry name" value="Metalloproteases ('zincins'), catalytic domain"/>
    <property type="match status" value="1"/>
</dbReference>
<dbReference type="PANTHER" id="PTHR34217">
    <property type="entry name" value="METAL-DEPENDENT CARBOXYPEPTIDASE"/>
    <property type="match status" value="1"/>
</dbReference>
<dbReference type="Proteomes" id="UP000325212">
    <property type="component" value="Unassembled WGS sequence"/>
</dbReference>
<dbReference type="AlphaFoldDB" id="A0AAV3VCE7"/>
<comment type="cofactor">
    <cofactor evidence="6">
        <name>Zn(2+)</name>
        <dbReference type="ChEBI" id="CHEBI:29105"/>
    </cofactor>
    <text evidence="6">Binds 1 zinc ion.</text>
</comment>
<feature type="domain" description="Peptidase M3A/M3B catalytic" evidence="7">
    <location>
        <begin position="195"/>
        <end position="575"/>
    </location>
</feature>
<keyword evidence="10" id="KW-1185">Reference proteome</keyword>